<dbReference type="RefSeq" id="WP_129011262.1">
    <property type="nucleotide sequence ID" value="NZ_CP053835.1"/>
</dbReference>
<dbReference type="Proteomes" id="UP000503313">
    <property type="component" value="Chromosome"/>
</dbReference>
<proteinExistence type="predicted"/>
<gene>
    <name evidence="1" type="ORF">ADFLV_2230</name>
</gene>
<evidence type="ECO:0000313" key="2">
    <source>
        <dbReference type="Proteomes" id="UP000503313"/>
    </source>
</evidence>
<accession>A0AAE7BFQ0</accession>
<dbReference type="KEGG" id="adz:ADFLV_2230"/>
<protein>
    <submittedName>
        <fullName evidence="1">Uncharacterized protein</fullName>
    </submittedName>
</protein>
<evidence type="ECO:0000313" key="1">
    <source>
        <dbReference type="EMBL" id="QKF78238.1"/>
    </source>
</evidence>
<reference evidence="1 2" key="1">
    <citation type="submission" date="2020-05" db="EMBL/GenBank/DDBJ databases">
        <title>Complete genome sequencing of Campylobacter and Arcobacter type strains.</title>
        <authorList>
            <person name="Miller W.G."/>
            <person name="Yee E."/>
        </authorList>
    </citation>
    <scope>NUCLEOTIDE SEQUENCE [LARGE SCALE GENOMIC DNA]</scope>
    <source>
        <strain evidence="1 2">LMG 25694</strain>
    </source>
</reference>
<name>A0AAE7BFQ0_9BACT</name>
<organism evidence="1 2">
    <name type="scientific">Arcobacter defluvii</name>
    <dbReference type="NCBI Taxonomy" id="873191"/>
    <lineage>
        <taxon>Bacteria</taxon>
        <taxon>Pseudomonadati</taxon>
        <taxon>Campylobacterota</taxon>
        <taxon>Epsilonproteobacteria</taxon>
        <taxon>Campylobacterales</taxon>
        <taxon>Arcobacteraceae</taxon>
        <taxon>Arcobacter</taxon>
    </lineage>
</organism>
<sequence>MKDNKIQNWLENAFNARDNEETIFIRDLSIYYVNKPLYSKIDFIKLNYKDTDYSVKFKNSIIPITNNIDAFPNLIKKSIKDGFIFIEDEDSIKKLIFAIETKNITICNEIKYSLVKPINLEKILKYSRENLRKFIDDRENILKSINDKYIKFNKEDLEYFLEVYYKRNILIAAFIQKLYRLVNVNFLVSEKKIGEILSNILNISSKTVTLKYIGVIGGTKKNGNIRVYDLNFNQTELNIKIKIATNLLKLNLKELDIKKISKNTDLSINQIEKIYKKIFIK</sequence>
<dbReference type="EMBL" id="CP053835">
    <property type="protein sequence ID" value="QKF78238.1"/>
    <property type="molecule type" value="Genomic_DNA"/>
</dbReference>
<dbReference type="AlphaFoldDB" id="A0AAE7BFQ0"/>
<keyword evidence="2" id="KW-1185">Reference proteome</keyword>